<accession>A0A7J5B4Z2</accession>
<dbReference type="OrthoDB" id="9796461at2"/>
<evidence type="ECO:0000256" key="1">
    <source>
        <dbReference type="SAM" id="Phobius"/>
    </source>
</evidence>
<keyword evidence="1" id="KW-0812">Transmembrane</keyword>
<feature type="transmembrane region" description="Helical" evidence="1">
    <location>
        <begin position="23"/>
        <end position="40"/>
    </location>
</feature>
<dbReference type="Proteomes" id="UP000490386">
    <property type="component" value="Unassembled WGS sequence"/>
</dbReference>
<reference evidence="3 4" key="1">
    <citation type="submission" date="2019-09" db="EMBL/GenBank/DDBJ databases">
        <title>Phylogeny of genus Pseudoclavibacter and closely related genus.</title>
        <authorList>
            <person name="Li Y."/>
        </authorList>
    </citation>
    <scope>NUCLEOTIDE SEQUENCE [LARGE SCALE GENOMIC DNA]</scope>
    <source>
        <strain evidence="3 4">THG-MD12</strain>
    </source>
</reference>
<evidence type="ECO:0000313" key="3">
    <source>
        <dbReference type="EMBL" id="KAB1639193.1"/>
    </source>
</evidence>
<protein>
    <submittedName>
        <fullName evidence="3">Acyltransferase family protein</fullName>
    </submittedName>
</protein>
<evidence type="ECO:0000313" key="4">
    <source>
        <dbReference type="Proteomes" id="UP000490386"/>
    </source>
</evidence>
<dbReference type="RefSeq" id="WP_151422209.1">
    <property type="nucleotide sequence ID" value="NZ_WBJX01000001.1"/>
</dbReference>
<keyword evidence="1" id="KW-1133">Transmembrane helix</keyword>
<keyword evidence="1" id="KW-0472">Membrane</keyword>
<organism evidence="3 4">
    <name type="scientific">Pseudoclavibacter terrae</name>
    <dbReference type="NCBI Taxonomy" id="1530195"/>
    <lineage>
        <taxon>Bacteria</taxon>
        <taxon>Bacillati</taxon>
        <taxon>Actinomycetota</taxon>
        <taxon>Actinomycetes</taxon>
        <taxon>Micrococcales</taxon>
        <taxon>Microbacteriaceae</taxon>
        <taxon>Pseudoclavibacter</taxon>
    </lineage>
</organism>
<dbReference type="Pfam" id="PF01757">
    <property type="entry name" value="Acyl_transf_3"/>
    <property type="match status" value="1"/>
</dbReference>
<feature type="transmembrane region" description="Helical" evidence="1">
    <location>
        <begin position="61"/>
        <end position="81"/>
    </location>
</feature>
<proteinExistence type="predicted"/>
<evidence type="ECO:0000259" key="2">
    <source>
        <dbReference type="Pfam" id="PF01757"/>
    </source>
</evidence>
<feature type="domain" description="Acyltransferase 3" evidence="2">
    <location>
        <begin position="2"/>
        <end position="74"/>
    </location>
</feature>
<dbReference type="InterPro" id="IPR002656">
    <property type="entry name" value="Acyl_transf_3_dom"/>
</dbReference>
<gene>
    <name evidence="3" type="ORF">F8O03_02300</name>
</gene>
<dbReference type="GO" id="GO:0016747">
    <property type="term" value="F:acyltransferase activity, transferring groups other than amino-acyl groups"/>
    <property type="evidence" value="ECO:0007669"/>
    <property type="project" value="InterPro"/>
</dbReference>
<keyword evidence="3" id="KW-0012">Acyltransferase</keyword>
<dbReference type="AlphaFoldDB" id="A0A7J5B4Z2"/>
<comment type="caution">
    <text evidence="3">The sequence shown here is derived from an EMBL/GenBank/DDBJ whole genome shotgun (WGS) entry which is preliminary data.</text>
</comment>
<keyword evidence="4" id="KW-1185">Reference proteome</keyword>
<name>A0A7J5B4Z2_9MICO</name>
<keyword evidence="3" id="KW-0808">Transferase</keyword>
<sequence length="125" mass="13566">MAVIIHHGYAIAGEVGWANSFEIGGWAVYAFFALSGYLIAGSRMRHGFGAYIAHRVLRIFLAFWAVLLGTAFVLAPLSSALSGQGYVLRRSIRREERGFTDPPTGYRGHAHGCAHVECTSVDAPL</sequence>
<dbReference type="EMBL" id="WBJX01000001">
    <property type="protein sequence ID" value="KAB1639193.1"/>
    <property type="molecule type" value="Genomic_DNA"/>
</dbReference>